<dbReference type="STRING" id="77586.A0A0D9WDR2"/>
<evidence type="ECO:0000256" key="2">
    <source>
        <dbReference type="ARBA" id="ARBA00023242"/>
    </source>
</evidence>
<protein>
    <recommendedName>
        <fullName evidence="6">Bet v I/Major latex protein domain-containing protein</fullName>
    </recommendedName>
</protein>
<feature type="region of interest" description="Disordered" evidence="3">
    <location>
        <begin position="77"/>
        <end position="101"/>
    </location>
</feature>
<dbReference type="CDD" id="cd07821">
    <property type="entry name" value="PYR_PYL_RCAR_like"/>
    <property type="match status" value="1"/>
</dbReference>
<evidence type="ECO:0000313" key="5">
    <source>
        <dbReference type="Proteomes" id="UP000032180"/>
    </source>
</evidence>
<evidence type="ECO:0000256" key="1">
    <source>
        <dbReference type="ARBA" id="ARBA00004123"/>
    </source>
</evidence>
<reference evidence="4 5" key="1">
    <citation type="submission" date="2012-08" db="EMBL/GenBank/DDBJ databases">
        <title>Oryza genome evolution.</title>
        <authorList>
            <person name="Wing R.A."/>
        </authorList>
    </citation>
    <scope>NUCLEOTIDE SEQUENCE</scope>
</reference>
<comment type="subcellular location">
    <subcellularLocation>
        <location evidence="1">Nucleus</location>
    </subcellularLocation>
</comment>
<accession>A0A0D9WDR2</accession>
<feature type="compositionally biased region" description="Low complexity" evidence="3">
    <location>
        <begin position="1"/>
        <end position="11"/>
    </location>
</feature>
<evidence type="ECO:0000313" key="4">
    <source>
        <dbReference type="EnsemblPlants" id="LPERR05G05500.1"/>
    </source>
</evidence>
<feature type="region of interest" description="Disordered" evidence="3">
    <location>
        <begin position="1"/>
        <end position="27"/>
    </location>
</feature>
<dbReference type="Gene3D" id="3.30.530.20">
    <property type="match status" value="1"/>
</dbReference>
<dbReference type="PANTHER" id="PTHR33789:SF11">
    <property type="entry name" value="OS05G0202300 PROTEIN"/>
    <property type="match status" value="1"/>
</dbReference>
<dbReference type="InterPro" id="IPR023393">
    <property type="entry name" value="START-like_dom_sf"/>
</dbReference>
<evidence type="ECO:0000256" key="3">
    <source>
        <dbReference type="SAM" id="MobiDB-lite"/>
    </source>
</evidence>
<dbReference type="AlphaFoldDB" id="A0A0D9WDR2"/>
<dbReference type="Gramene" id="LPERR05G05500.1">
    <property type="protein sequence ID" value="LPERR05G05500.1"/>
    <property type="gene ID" value="LPERR05G05500"/>
</dbReference>
<dbReference type="HOGENOM" id="CLU_101964_0_1_1"/>
<feature type="compositionally biased region" description="Acidic residues" evidence="3">
    <location>
        <begin position="89"/>
        <end position="99"/>
    </location>
</feature>
<reference evidence="5" key="2">
    <citation type="submission" date="2013-12" db="EMBL/GenBank/DDBJ databases">
        <authorList>
            <person name="Yu Y."/>
            <person name="Lee S."/>
            <person name="de Baynast K."/>
            <person name="Wissotski M."/>
            <person name="Liu L."/>
            <person name="Talag J."/>
            <person name="Goicoechea J."/>
            <person name="Angelova A."/>
            <person name="Jetty R."/>
            <person name="Kudrna D."/>
            <person name="Golser W."/>
            <person name="Rivera L."/>
            <person name="Zhang J."/>
            <person name="Wing R."/>
        </authorList>
    </citation>
    <scope>NUCLEOTIDE SEQUENCE</scope>
</reference>
<dbReference type="Pfam" id="PF10604">
    <property type="entry name" value="Polyketide_cyc2"/>
    <property type="match status" value="1"/>
</dbReference>
<evidence type="ECO:0008006" key="6">
    <source>
        <dbReference type="Google" id="ProtNLM"/>
    </source>
</evidence>
<dbReference type="InterPro" id="IPR019587">
    <property type="entry name" value="Polyketide_cyclase/dehydratase"/>
</dbReference>
<keyword evidence="5" id="KW-1185">Reference proteome</keyword>
<name>A0A0D9WDR2_9ORYZ</name>
<dbReference type="eggNOG" id="ENOG502S1EM">
    <property type="taxonomic scope" value="Eukaryota"/>
</dbReference>
<organism evidence="4 5">
    <name type="scientific">Leersia perrieri</name>
    <dbReference type="NCBI Taxonomy" id="77586"/>
    <lineage>
        <taxon>Eukaryota</taxon>
        <taxon>Viridiplantae</taxon>
        <taxon>Streptophyta</taxon>
        <taxon>Embryophyta</taxon>
        <taxon>Tracheophyta</taxon>
        <taxon>Spermatophyta</taxon>
        <taxon>Magnoliopsida</taxon>
        <taxon>Liliopsida</taxon>
        <taxon>Poales</taxon>
        <taxon>Poaceae</taxon>
        <taxon>BOP clade</taxon>
        <taxon>Oryzoideae</taxon>
        <taxon>Oryzeae</taxon>
        <taxon>Oryzinae</taxon>
        <taxon>Leersia</taxon>
    </lineage>
</organism>
<dbReference type="SUPFAM" id="SSF55961">
    <property type="entry name" value="Bet v1-like"/>
    <property type="match status" value="1"/>
</dbReference>
<dbReference type="GO" id="GO:0005634">
    <property type="term" value="C:nucleus"/>
    <property type="evidence" value="ECO:0007669"/>
    <property type="project" value="UniProtKB-SubCell"/>
</dbReference>
<keyword evidence="2" id="KW-0539">Nucleus</keyword>
<dbReference type="EnsemblPlants" id="LPERR05G05500.1">
    <property type="protein sequence ID" value="LPERR05G05500.1"/>
    <property type="gene ID" value="LPERR05G05500"/>
</dbReference>
<sequence length="212" mass="22821">MAEQQQKAAAAADDDQQQQQKDHQQWEGEVVARLPSTRAAAAWPHVASFFSLHLYLPGIDVCDRVSGDDGVPGCVRLVASRRPPPPRSEEDDAAGDVESETMTWAKEELVERDDARRRLVYAVVGSNMGFGRYVSTITILDDGEQEEGHDVISPGCRLVWAFECEPVEGWSREGLHGYLDGAAKGMAERIEAAAAAIAVAGEEDGGAAPACS</sequence>
<dbReference type="PANTHER" id="PTHR33789">
    <property type="entry name" value="LACHRYMATORY-FACTOR SYNTHASE"/>
    <property type="match status" value="1"/>
</dbReference>
<dbReference type="InterPro" id="IPR053249">
    <property type="entry name" value="LFS"/>
</dbReference>
<dbReference type="Proteomes" id="UP000032180">
    <property type="component" value="Chromosome 5"/>
</dbReference>
<reference evidence="4" key="3">
    <citation type="submission" date="2015-04" db="UniProtKB">
        <authorList>
            <consortium name="EnsemblPlants"/>
        </authorList>
    </citation>
    <scope>IDENTIFICATION</scope>
</reference>
<proteinExistence type="predicted"/>